<organism evidence="2 3">
    <name type="scientific">Flaviaesturariibacter flavus</name>
    <dbReference type="NCBI Taxonomy" id="2502780"/>
    <lineage>
        <taxon>Bacteria</taxon>
        <taxon>Pseudomonadati</taxon>
        <taxon>Bacteroidota</taxon>
        <taxon>Chitinophagia</taxon>
        <taxon>Chitinophagales</taxon>
        <taxon>Chitinophagaceae</taxon>
        <taxon>Flaviaestuariibacter</taxon>
    </lineage>
</organism>
<proteinExistence type="predicted"/>
<dbReference type="OrthoDB" id="9993330at2"/>
<protein>
    <submittedName>
        <fullName evidence="2">Uncharacterized protein</fullName>
    </submittedName>
</protein>
<dbReference type="AlphaFoldDB" id="A0A4R1BH37"/>
<comment type="caution">
    <text evidence="2">The sequence shown here is derived from an EMBL/GenBank/DDBJ whole genome shotgun (WGS) entry which is preliminary data.</text>
</comment>
<name>A0A4R1BH37_9BACT</name>
<evidence type="ECO:0000256" key="1">
    <source>
        <dbReference type="SAM" id="SignalP"/>
    </source>
</evidence>
<dbReference type="Proteomes" id="UP000295334">
    <property type="component" value="Unassembled WGS sequence"/>
</dbReference>
<keyword evidence="1" id="KW-0732">Signal</keyword>
<dbReference type="EMBL" id="SJZI01000011">
    <property type="protein sequence ID" value="TCJ16540.1"/>
    <property type="molecule type" value="Genomic_DNA"/>
</dbReference>
<feature type="signal peptide" evidence="1">
    <location>
        <begin position="1"/>
        <end position="23"/>
    </location>
</feature>
<accession>A0A4R1BH37</accession>
<evidence type="ECO:0000313" key="3">
    <source>
        <dbReference type="Proteomes" id="UP000295334"/>
    </source>
</evidence>
<feature type="chain" id="PRO_5020691758" evidence="1">
    <location>
        <begin position="24"/>
        <end position="109"/>
    </location>
</feature>
<keyword evidence="3" id="KW-1185">Reference proteome</keyword>
<evidence type="ECO:0000313" key="2">
    <source>
        <dbReference type="EMBL" id="TCJ16540.1"/>
    </source>
</evidence>
<reference evidence="2 3" key="1">
    <citation type="submission" date="2019-03" db="EMBL/GenBank/DDBJ databases">
        <authorList>
            <person name="Kim M.K.M."/>
        </authorList>
    </citation>
    <scope>NUCLEOTIDE SEQUENCE [LARGE SCALE GENOMIC DNA]</scope>
    <source>
        <strain evidence="2 3">17J68-12</strain>
    </source>
</reference>
<gene>
    <name evidence="2" type="ORF">EPD60_07285</name>
</gene>
<sequence length="109" mass="11516">MKKILLAGILLSASTLSIVEANATSSPVHHVQRLALPKNVADAFSAFEAQYAAQGFILTNVQWSHSKNKYTATYLIADMASDNVYDGSASWLANGQRVTGGTGSGTTPE</sequence>
<dbReference type="RefSeq" id="WP_131448352.1">
    <property type="nucleotide sequence ID" value="NZ_SJZI01000011.1"/>
</dbReference>